<gene>
    <name evidence="11" type="ORF">SALWKB29_0044</name>
</gene>
<evidence type="ECO:0000313" key="12">
    <source>
        <dbReference type="Proteomes" id="UP000027170"/>
    </source>
</evidence>
<dbReference type="InterPro" id="IPR003826">
    <property type="entry name" value="AdoMetDC_fam_prok"/>
</dbReference>
<evidence type="ECO:0000256" key="5">
    <source>
        <dbReference type="ARBA" id="ARBA00023066"/>
    </source>
</evidence>
<evidence type="ECO:0000256" key="6">
    <source>
        <dbReference type="ARBA" id="ARBA00023115"/>
    </source>
</evidence>
<keyword evidence="7" id="KW-0865">Zymogen</keyword>
<comment type="cofactor">
    <cofactor evidence="1">
        <name>pyruvate</name>
        <dbReference type="ChEBI" id="CHEBI:15361"/>
    </cofactor>
</comment>
<keyword evidence="12" id="KW-1185">Reference proteome</keyword>
<dbReference type="InterPro" id="IPR017716">
    <property type="entry name" value="S-AdoMet_deCOase_pro-enz"/>
</dbReference>
<keyword evidence="2" id="KW-0949">S-adenosyl-L-methionine</keyword>
<dbReference type="InterPro" id="IPR042286">
    <property type="entry name" value="AdoMetDC_C"/>
</dbReference>
<dbReference type="Gene3D" id="3.30.160.750">
    <property type="match status" value="1"/>
</dbReference>
<sequence length="127" mass="14196">MQLNQAIGQHCLLDVYQLTSGWLQDAIAIEEVLVQVARVAQAHILASHFHTFGGSGGVTGVLLLAESHISIHTWPEHHYAAIDIFMCGQLLVEVAVAELQQLLPDAQMQIRWLAREYLPKTYIRQNS</sequence>
<dbReference type="GO" id="GO:0005829">
    <property type="term" value="C:cytosol"/>
    <property type="evidence" value="ECO:0007669"/>
    <property type="project" value="TreeGrafter"/>
</dbReference>
<keyword evidence="6" id="KW-0620">Polyamine biosynthesis</keyword>
<evidence type="ECO:0000256" key="1">
    <source>
        <dbReference type="ARBA" id="ARBA00001928"/>
    </source>
</evidence>
<keyword evidence="8 11" id="KW-0456">Lyase</keyword>
<dbReference type="AlphaFoldDB" id="A0A066TL96"/>
<dbReference type="EC" id="4.1.1.50" evidence="11"/>
<dbReference type="GO" id="GO:0008295">
    <property type="term" value="P:spermidine biosynthetic process"/>
    <property type="evidence" value="ECO:0007669"/>
    <property type="project" value="UniProtKB-KW"/>
</dbReference>
<dbReference type="EMBL" id="JFZV01000001">
    <property type="protein sequence ID" value="KDN15625.1"/>
    <property type="molecule type" value="Genomic_DNA"/>
</dbReference>
<dbReference type="PANTHER" id="PTHR33866:SF2">
    <property type="entry name" value="S-ADENOSYLMETHIONINE DECARBOXYLASE PROENZYME"/>
    <property type="match status" value="1"/>
</dbReference>
<keyword evidence="4" id="KW-0068">Autocatalytic cleavage</keyword>
<dbReference type="InterPro" id="IPR042284">
    <property type="entry name" value="AdoMetDC_N"/>
</dbReference>
<protein>
    <submittedName>
        <fullName evidence="11">S-adenosylmethionine decarboxylase proenzyme, prokaryotic class 1B</fullName>
        <ecNumber evidence="11">4.1.1.50</ecNumber>
    </submittedName>
</protein>
<name>A0A066TL96_9NEIS</name>
<dbReference type="GO" id="GO:0004014">
    <property type="term" value="F:adenosylmethionine decarboxylase activity"/>
    <property type="evidence" value="ECO:0007669"/>
    <property type="project" value="UniProtKB-EC"/>
</dbReference>
<dbReference type="Pfam" id="PF02675">
    <property type="entry name" value="AdoMet_dc"/>
    <property type="match status" value="1"/>
</dbReference>
<organism evidence="11 12">
    <name type="scientific">Snodgrassella communis</name>
    <dbReference type="NCBI Taxonomy" id="2946699"/>
    <lineage>
        <taxon>Bacteria</taxon>
        <taxon>Pseudomonadati</taxon>
        <taxon>Pseudomonadota</taxon>
        <taxon>Betaproteobacteria</taxon>
        <taxon>Neisseriales</taxon>
        <taxon>Neisseriaceae</taxon>
        <taxon>Snodgrassella</taxon>
    </lineage>
</organism>
<dbReference type="OrthoDB" id="9793120at2"/>
<evidence type="ECO:0000256" key="4">
    <source>
        <dbReference type="ARBA" id="ARBA00022813"/>
    </source>
</evidence>
<keyword evidence="5" id="KW-0745">Spermidine biosynthesis</keyword>
<accession>A0A066TL96</accession>
<evidence type="ECO:0000256" key="7">
    <source>
        <dbReference type="ARBA" id="ARBA00023145"/>
    </source>
</evidence>
<dbReference type="PANTHER" id="PTHR33866">
    <property type="entry name" value="S-ADENOSYLMETHIONINE DECARBOXYLASE PROENZYME"/>
    <property type="match status" value="1"/>
</dbReference>
<dbReference type="RefSeq" id="WP_037404882.1">
    <property type="nucleotide sequence ID" value="NZ_JFZV01000001.1"/>
</dbReference>
<dbReference type="Proteomes" id="UP000027170">
    <property type="component" value="Unassembled WGS sequence"/>
</dbReference>
<dbReference type="InterPro" id="IPR016067">
    <property type="entry name" value="S-AdoMet_deCO2ase_core"/>
</dbReference>
<evidence type="ECO:0000256" key="10">
    <source>
        <dbReference type="ARBA" id="ARBA00023317"/>
    </source>
</evidence>
<evidence type="ECO:0000256" key="8">
    <source>
        <dbReference type="ARBA" id="ARBA00023239"/>
    </source>
</evidence>
<dbReference type="SUPFAM" id="SSF56276">
    <property type="entry name" value="S-adenosylmethionine decarboxylase"/>
    <property type="match status" value="1"/>
</dbReference>
<proteinExistence type="predicted"/>
<dbReference type="eggNOG" id="COG1586">
    <property type="taxonomic scope" value="Bacteria"/>
</dbReference>
<evidence type="ECO:0000256" key="3">
    <source>
        <dbReference type="ARBA" id="ARBA00022793"/>
    </source>
</evidence>
<evidence type="ECO:0000256" key="2">
    <source>
        <dbReference type="ARBA" id="ARBA00022691"/>
    </source>
</evidence>
<keyword evidence="10" id="KW-0670">Pyruvate</keyword>
<keyword evidence="3" id="KW-0210">Decarboxylase</keyword>
<evidence type="ECO:0000313" key="11">
    <source>
        <dbReference type="EMBL" id="KDN15625.1"/>
    </source>
</evidence>
<evidence type="ECO:0000256" key="9">
    <source>
        <dbReference type="ARBA" id="ARBA00023270"/>
    </source>
</evidence>
<dbReference type="Gene3D" id="3.30.360.110">
    <property type="entry name" value="S-adenosylmethionine decarboxylase domain"/>
    <property type="match status" value="1"/>
</dbReference>
<reference evidence="11 12" key="1">
    <citation type="submission" date="2014-03" db="EMBL/GenBank/DDBJ databases">
        <title>The genomes of two eusocial bee gut symbionts.</title>
        <authorList>
            <person name="Kwong W.K."/>
            <person name="Engel P."/>
            <person name="Koch H."/>
            <person name="Moran N.A."/>
        </authorList>
    </citation>
    <scope>NUCLEOTIDE SEQUENCE [LARGE SCALE GENOMIC DNA]</scope>
    <source>
        <strain evidence="12">wkB29</strain>
    </source>
</reference>
<comment type="caution">
    <text evidence="11">The sequence shown here is derived from an EMBL/GenBank/DDBJ whole genome shotgun (WGS) entry which is preliminary data.</text>
</comment>
<dbReference type="NCBIfam" id="TIGR03330">
    <property type="entry name" value="SAM_DCase_Bsu"/>
    <property type="match status" value="1"/>
</dbReference>
<keyword evidence="9" id="KW-0704">Schiff base</keyword>